<gene>
    <name evidence="7" type="ORF">E0489_05930</name>
</gene>
<feature type="transmembrane region" description="Helical" evidence="5">
    <location>
        <begin position="445"/>
        <end position="470"/>
    </location>
</feature>
<keyword evidence="7" id="KW-0436">Ligase</keyword>
<feature type="transmembrane region" description="Helical" evidence="5">
    <location>
        <begin position="276"/>
        <end position="293"/>
    </location>
</feature>
<feature type="transmembrane region" description="Helical" evidence="5">
    <location>
        <begin position="407"/>
        <end position="433"/>
    </location>
</feature>
<evidence type="ECO:0000256" key="3">
    <source>
        <dbReference type="ARBA" id="ARBA00022989"/>
    </source>
</evidence>
<accession>A0ABY2KAY7</accession>
<protein>
    <submittedName>
        <fullName evidence="7">O-antigen ligase family protein</fullName>
    </submittedName>
</protein>
<sequence>MLPLAPPSRPSPLRGVLALGLFLALTATNPWGVGHEEIWNAPREWGMTLFTLATLIGVASKKGSLQPTRRVLGGLLASAGFLVVGILSTLLSPQPIWSWTGYPSVGDGLRFWALGVAFAWAVYLALESGLLTFRLVQASLLAALALHALAIFPQAWDWKLDYTRTSGQTFVRCFDEARTICREVPDATASGIHRGQMPIGLTSHRGHAGGVLALLSLFAAGAYFLRASRWQLGVFALGALALWFTVTRGAWLALWVPLGLLALYGFRRSPGHAKRGLALLSVGLITYSLYLGATKVGLGEVRSFPEMGASFSEANAYSSGRLELWSKGFAALSLRPLWGWGFDGFARAYPYAVDWNQADRRLLPPPLEPPVHVVQGEDRLIYLEDAQGTRLLAPSPYAKAHNLPLDLLLSVGILGGLSYLLWLGLALACATWSKMPLALMLVGYMLYGLTWYDSVHVTPLALMATGALFAREEAWIKG</sequence>
<feature type="transmembrane region" description="Helical" evidence="5">
    <location>
        <begin position="207"/>
        <end position="225"/>
    </location>
</feature>
<evidence type="ECO:0000256" key="5">
    <source>
        <dbReference type="SAM" id="Phobius"/>
    </source>
</evidence>
<dbReference type="GO" id="GO:0016874">
    <property type="term" value="F:ligase activity"/>
    <property type="evidence" value="ECO:0007669"/>
    <property type="project" value="UniProtKB-KW"/>
</dbReference>
<keyword evidence="8" id="KW-1185">Reference proteome</keyword>
<dbReference type="Pfam" id="PF04932">
    <property type="entry name" value="Wzy_C"/>
    <property type="match status" value="1"/>
</dbReference>
<dbReference type="InterPro" id="IPR007016">
    <property type="entry name" value="O-antigen_ligase-rel_domated"/>
</dbReference>
<feature type="transmembrane region" description="Helical" evidence="5">
    <location>
        <begin position="72"/>
        <end position="91"/>
    </location>
</feature>
<feature type="transmembrane region" description="Helical" evidence="5">
    <location>
        <begin position="138"/>
        <end position="156"/>
    </location>
</feature>
<comment type="caution">
    <text evidence="7">The sequence shown here is derived from an EMBL/GenBank/DDBJ whole genome shotgun (WGS) entry which is preliminary data.</text>
</comment>
<dbReference type="EMBL" id="SKBL01000005">
    <property type="protein sequence ID" value="TFU16533.1"/>
    <property type="molecule type" value="Genomic_DNA"/>
</dbReference>
<evidence type="ECO:0000256" key="4">
    <source>
        <dbReference type="ARBA" id="ARBA00023136"/>
    </source>
</evidence>
<keyword evidence="4 5" id="KW-0472">Membrane</keyword>
<feature type="transmembrane region" description="Helical" evidence="5">
    <location>
        <begin position="111"/>
        <end position="131"/>
    </location>
</feature>
<organism evidence="7 8">
    <name type="scientific">Thermus tengchongensis</name>
    <dbReference type="NCBI Taxonomy" id="1214928"/>
    <lineage>
        <taxon>Bacteria</taxon>
        <taxon>Thermotogati</taxon>
        <taxon>Deinococcota</taxon>
        <taxon>Deinococci</taxon>
        <taxon>Thermales</taxon>
        <taxon>Thermaceae</taxon>
        <taxon>Thermus</taxon>
    </lineage>
</organism>
<dbReference type="InterPro" id="IPR051533">
    <property type="entry name" value="WaaL-like"/>
</dbReference>
<dbReference type="Proteomes" id="UP000297244">
    <property type="component" value="Unassembled WGS sequence"/>
</dbReference>
<keyword evidence="2 5" id="KW-0812">Transmembrane</keyword>
<proteinExistence type="predicted"/>
<comment type="subcellular location">
    <subcellularLocation>
        <location evidence="1">Membrane</location>
        <topology evidence="1">Multi-pass membrane protein</topology>
    </subcellularLocation>
</comment>
<evidence type="ECO:0000313" key="7">
    <source>
        <dbReference type="EMBL" id="TFU16533.1"/>
    </source>
</evidence>
<evidence type="ECO:0000313" key="8">
    <source>
        <dbReference type="Proteomes" id="UP000297244"/>
    </source>
</evidence>
<name>A0ABY2KAY7_9DEIN</name>
<evidence type="ECO:0000256" key="1">
    <source>
        <dbReference type="ARBA" id="ARBA00004141"/>
    </source>
</evidence>
<feature type="domain" description="O-antigen ligase-related" evidence="6">
    <location>
        <begin position="234"/>
        <end position="354"/>
    </location>
</feature>
<keyword evidence="3 5" id="KW-1133">Transmembrane helix</keyword>
<dbReference type="PANTHER" id="PTHR37422">
    <property type="entry name" value="TEICHURONIC ACID BIOSYNTHESIS PROTEIN TUAE"/>
    <property type="match status" value="1"/>
</dbReference>
<evidence type="ECO:0000256" key="2">
    <source>
        <dbReference type="ARBA" id="ARBA00022692"/>
    </source>
</evidence>
<dbReference type="PANTHER" id="PTHR37422:SF13">
    <property type="entry name" value="LIPOPOLYSACCHARIDE BIOSYNTHESIS PROTEIN PA4999-RELATED"/>
    <property type="match status" value="1"/>
</dbReference>
<reference evidence="7 8" key="1">
    <citation type="submission" date="2019-03" db="EMBL/GenBank/DDBJ databases">
        <title>Thermus tengchongensis species for the arsenic transformation mechanism.</title>
        <authorList>
            <person name="Yuan G.C."/>
        </authorList>
    </citation>
    <scope>NUCLEOTIDE SEQUENCE [LARGE SCALE GENOMIC DNA]</scope>
    <source>
        <strain evidence="7 8">15Y</strain>
    </source>
</reference>
<evidence type="ECO:0000259" key="6">
    <source>
        <dbReference type="Pfam" id="PF04932"/>
    </source>
</evidence>
<feature type="transmembrane region" description="Helical" evidence="5">
    <location>
        <begin position="232"/>
        <end position="256"/>
    </location>
</feature>